<evidence type="ECO:0000313" key="2">
    <source>
        <dbReference type="WBParaSite" id="TREG1_16590.6"/>
    </source>
</evidence>
<evidence type="ECO:0000313" key="3">
    <source>
        <dbReference type="WBParaSite" id="TREG1_16590.7"/>
    </source>
</evidence>
<dbReference type="GO" id="GO:0106370">
    <property type="term" value="F:protein-L-histidine N-pros-methyltransferase activity"/>
    <property type="evidence" value="ECO:0007669"/>
    <property type="project" value="InterPro"/>
</dbReference>
<evidence type="ECO:0008006" key="4">
    <source>
        <dbReference type="Google" id="ProtNLM"/>
    </source>
</evidence>
<keyword evidence="1" id="KW-1185">Reference proteome</keyword>
<dbReference type="InterPro" id="IPR007884">
    <property type="entry name" value="METL9"/>
</dbReference>
<dbReference type="PANTHER" id="PTHR12890:SF0">
    <property type="entry name" value="PROTEIN-L-HISTIDINE N-PROS-METHYLTRANSFERASE"/>
    <property type="match status" value="1"/>
</dbReference>
<dbReference type="WBParaSite" id="TREG1_16590.6">
    <property type="protein sequence ID" value="TREG1_16590.6"/>
    <property type="gene ID" value="TREG1_16590"/>
</dbReference>
<name>A0AA85JFJ0_TRIRE</name>
<organism evidence="1 3">
    <name type="scientific">Trichobilharzia regenti</name>
    <name type="common">Nasal bird schistosome</name>
    <dbReference type="NCBI Taxonomy" id="157069"/>
    <lineage>
        <taxon>Eukaryota</taxon>
        <taxon>Metazoa</taxon>
        <taxon>Spiralia</taxon>
        <taxon>Lophotrochozoa</taxon>
        <taxon>Platyhelminthes</taxon>
        <taxon>Trematoda</taxon>
        <taxon>Digenea</taxon>
        <taxon>Strigeidida</taxon>
        <taxon>Schistosomatoidea</taxon>
        <taxon>Schistosomatidae</taxon>
        <taxon>Trichobilharzia</taxon>
    </lineage>
</organism>
<dbReference type="Gene3D" id="3.40.50.150">
    <property type="entry name" value="Vaccinia Virus protein VP39"/>
    <property type="match status" value="1"/>
</dbReference>
<reference evidence="1" key="1">
    <citation type="submission" date="2022-06" db="EMBL/GenBank/DDBJ databases">
        <authorList>
            <person name="Berger JAMES D."/>
            <person name="Berger JAMES D."/>
        </authorList>
    </citation>
    <scope>NUCLEOTIDE SEQUENCE [LARGE SCALE GENOMIC DNA]</scope>
</reference>
<accession>A0AA85JFJ0</accession>
<dbReference type="PANTHER" id="PTHR12890">
    <property type="entry name" value="DREV PROTEIN"/>
    <property type="match status" value="1"/>
</dbReference>
<protein>
    <recommendedName>
        <fullName evidence="4">DREV methyltransferase</fullName>
    </recommendedName>
</protein>
<dbReference type="InterPro" id="IPR029063">
    <property type="entry name" value="SAM-dependent_MTases_sf"/>
</dbReference>
<dbReference type="SUPFAM" id="SSF53335">
    <property type="entry name" value="S-adenosyl-L-methionine-dependent methyltransferases"/>
    <property type="match status" value="1"/>
</dbReference>
<sequence length="337" mass="39449">MSPGHNQEVLQRKHTMRERCICIWMNIHPVLSMSEYIRSPLIRIMYEKLEHQNKHLNSDHNHWYEYHPEYMENEFRDKFIRCKQDEETSTFLENCFVKSDWLLTHFCHAIAKAVLTWFMTSTSINGLLGRGSMFVFSSAQFLRLLNVNDNFKFDYLLDLGAGDGNVTMKMAPFFNNVYVTEISPVMRWRLSKHGFTVLDVDSWDSPNKEWNSQKVPSHFDVISCLNLLDRCIAPITLLKRISRALKPITGVLILGIVLPLKQYVETTTDKRPNELLAITDSDQWEVQLSSLIKNILIPANYEVIRWTRLPYLCEGDFSRSFYSLNDIVLVLRNSITE</sequence>
<reference evidence="2 3" key="2">
    <citation type="submission" date="2023-11" db="UniProtKB">
        <authorList>
            <consortium name="WormBaseParasite"/>
        </authorList>
    </citation>
    <scope>IDENTIFICATION</scope>
</reference>
<evidence type="ECO:0000313" key="1">
    <source>
        <dbReference type="Proteomes" id="UP000050795"/>
    </source>
</evidence>
<dbReference type="Proteomes" id="UP000050795">
    <property type="component" value="Unassembled WGS sequence"/>
</dbReference>
<dbReference type="Pfam" id="PF05219">
    <property type="entry name" value="DREV"/>
    <property type="match status" value="1"/>
</dbReference>
<dbReference type="WBParaSite" id="TREG1_16590.7">
    <property type="protein sequence ID" value="TREG1_16590.7"/>
    <property type="gene ID" value="TREG1_16590"/>
</dbReference>
<dbReference type="CDD" id="cd02440">
    <property type="entry name" value="AdoMet_MTases"/>
    <property type="match status" value="1"/>
</dbReference>
<dbReference type="AlphaFoldDB" id="A0AA85JFJ0"/>
<proteinExistence type="predicted"/>